<comment type="cofactor">
    <cofactor evidence="2">
        <name>Mn(2+)</name>
        <dbReference type="ChEBI" id="CHEBI:29035"/>
    </cofactor>
</comment>
<comment type="similarity">
    <text evidence="3 15">Belongs to the copper/topaquinone oxidase family.</text>
</comment>
<evidence type="ECO:0000256" key="8">
    <source>
        <dbReference type="ARBA" id="ARBA00023002"/>
    </source>
</evidence>
<feature type="domain" description="Copper amine oxidase N2-terminal" evidence="17">
    <location>
        <begin position="37"/>
        <end position="120"/>
    </location>
</feature>
<evidence type="ECO:0000256" key="15">
    <source>
        <dbReference type="RuleBase" id="RU000672"/>
    </source>
</evidence>
<dbReference type="EC" id="1.4.3.-" evidence="15"/>
<evidence type="ECO:0000256" key="7">
    <source>
        <dbReference type="ARBA" id="ARBA00022772"/>
    </source>
</evidence>
<dbReference type="SUPFAM" id="SSF54416">
    <property type="entry name" value="Amine oxidase N-terminal region"/>
    <property type="match status" value="2"/>
</dbReference>
<evidence type="ECO:0000259" key="18">
    <source>
        <dbReference type="Pfam" id="PF02728"/>
    </source>
</evidence>
<dbReference type="Gene3D" id="3.10.450.40">
    <property type="match status" value="2"/>
</dbReference>
<evidence type="ECO:0000259" key="16">
    <source>
        <dbReference type="Pfam" id="PF01179"/>
    </source>
</evidence>
<keyword evidence="5 15" id="KW-0479">Metal-binding</keyword>
<keyword evidence="11" id="KW-0325">Glycoprotein</keyword>
<dbReference type="InterPro" id="IPR015802">
    <property type="entry name" value="Cu_amine_oxidase_N3"/>
</dbReference>
<dbReference type="InterPro" id="IPR036460">
    <property type="entry name" value="Cu_amine_oxidase_C_sf"/>
</dbReference>
<dbReference type="AlphaFoldDB" id="A0A4D6LNW7"/>
<evidence type="ECO:0000256" key="1">
    <source>
        <dbReference type="ARBA" id="ARBA00001935"/>
    </source>
</evidence>
<dbReference type="InterPro" id="IPR000269">
    <property type="entry name" value="Cu_amine_oxidase"/>
</dbReference>
<dbReference type="Pfam" id="PF01179">
    <property type="entry name" value="Cu_amine_oxid"/>
    <property type="match status" value="1"/>
</dbReference>
<gene>
    <name evidence="19" type="ORF">DEO72_LG4g1082</name>
</gene>
<dbReference type="Pfam" id="PF02728">
    <property type="entry name" value="Cu_amine_oxidN3"/>
    <property type="match status" value="1"/>
</dbReference>
<feature type="domain" description="Copper amine oxidase N3-terminal" evidence="18">
    <location>
        <begin position="128"/>
        <end position="222"/>
    </location>
</feature>
<keyword evidence="8 15" id="KW-0560">Oxidoreductase</keyword>
<comment type="PTM">
    <text evidence="14 15">Topaquinone (TPQ) is generated by copper-dependent autoxidation of a specific tyrosyl residue.</text>
</comment>
<sequence length="678" mass="76691">MKLFHHLLSLPTLFFFFFFFFCFLQETVSIGPLQLTHPFDPLTKQEITLIQTIVLNKYPTKTNHVKFHYVGLDDPEKATVLKWVSTGAATTRNAFVIAIINSQVHELTINLRSSRVLSDKIHSGNGFPTLTVDEQSDALQLPFKHGPFVESIKKRGLNLSEVVCSGFTVGWYGETQSNKRVLRIECFMKEETANIYVRPINGITILADLEQMKIIDYHDNAVEPVPKAENTEYRASHLKPPFGPRLHSFASYQPDGSGFTIKGHSVSWANWKFHIGYDVRAGVIISTASIYDPEVHKSRSVLYRGYISELFVPYQDPSEEWYYKTFFDAGEFGFGQSMVSLEPLHDCPPHAQFLDAYVVGRDGSPQLLQNAICVFEQYGGISWRHTETGIPHEDIREVRSDVTLIVRSVVTVGNYDNVLDWEFKTSGSIKPAISLSGMLEIKAVDITHNDEIKSDQHGTLVSEHSIGVYHDHYYIYHLDFDIDGVGNSFVKTDLKTVEVSEQSSKRKSYWTTSSEVVKSESDAKIKLGFSPSELAVVNPNKKTSTGNEVGYRLIPNAAAHPLLTEDDFPQTRGAFTNYNVWVTPYNRTEKWAGGLYVDQSRGDDTLAVWTKQNRGIENKDIVLWYVVGIHHVPCQEDFPIMPLLSTGFELRPTNFFERNPILKTLSPGIVKWPGCKTP</sequence>
<dbReference type="GO" id="GO:0048038">
    <property type="term" value="F:quinone binding"/>
    <property type="evidence" value="ECO:0007669"/>
    <property type="project" value="InterPro"/>
</dbReference>
<dbReference type="InterPro" id="IPR015798">
    <property type="entry name" value="Cu_amine_oxidase_C"/>
</dbReference>
<evidence type="ECO:0000313" key="19">
    <source>
        <dbReference type="EMBL" id="QCD90128.1"/>
    </source>
</evidence>
<dbReference type="SUPFAM" id="SSF49998">
    <property type="entry name" value="Amine oxidase catalytic domain"/>
    <property type="match status" value="1"/>
</dbReference>
<feature type="modified residue" description="2',4',5'-topaquinone" evidence="14">
    <location>
        <position position="415"/>
    </location>
</feature>
<name>A0A4D6LNW7_VIGUN</name>
<evidence type="ECO:0000256" key="11">
    <source>
        <dbReference type="ARBA" id="ARBA00023180"/>
    </source>
</evidence>
<evidence type="ECO:0000256" key="14">
    <source>
        <dbReference type="PIRSR" id="PIRSR600269-51"/>
    </source>
</evidence>
<dbReference type="InterPro" id="IPR049948">
    <property type="entry name" value="Cu_Am_ox_TPQ-bd"/>
</dbReference>
<dbReference type="Gene3D" id="2.70.98.20">
    <property type="entry name" value="Copper amine oxidase, catalytic domain"/>
    <property type="match status" value="1"/>
</dbReference>
<evidence type="ECO:0000256" key="13">
    <source>
        <dbReference type="PIRSR" id="PIRSR600269-50"/>
    </source>
</evidence>
<dbReference type="GO" id="GO:0008131">
    <property type="term" value="F:primary methylamine oxidase activity"/>
    <property type="evidence" value="ECO:0007669"/>
    <property type="project" value="UniProtKB-EC"/>
</dbReference>
<evidence type="ECO:0000256" key="2">
    <source>
        <dbReference type="ARBA" id="ARBA00001936"/>
    </source>
</evidence>
<keyword evidence="20" id="KW-1185">Reference proteome</keyword>
<dbReference type="InterPro" id="IPR016182">
    <property type="entry name" value="Cu_amine_oxidase_N-reg"/>
</dbReference>
<dbReference type="Proteomes" id="UP000501690">
    <property type="component" value="Linkage Group LG4"/>
</dbReference>
<feature type="active site" description="Schiff-base intermediate with substrate; via topaquinone" evidence="13">
    <location>
        <position position="415"/>
    </location>
</feature>
<comment type="subunit">
    <text evidence="4">Homodimer.</text>
</comment>
<dbReference type="Gramene" id="Vigun02g046800.1.v1.2">
    <property type="protein sequence ID" value="Vigun02g046800.1.v1.2"/>
    <property type="gene ID" value="Vigun02g046800.v1.2"/>
</dbReference>
<dbReference type="Pfam" id="PF02727">
    <property type="entry name" value="Cu_amine_oxidN2"/>
    <property type="match status" value="1"/>
</dbReference>
<dbReference type="PANTHER" id="PTHR10638">
    <property type="entry name" value="COPPER AMINE OXIDASE"/>
    <property type="match status" value="1"/>
</dbReference>
<proteinExistence type="inferred from homology"/>
<evidence type="ECO:0000256" key="12">
    <source>
        <dbReference type="ARBA" id="ARBA00048032"/>
    </source>
</evidence>
<comment type="cofactor">
    <cofactor evidence="1">
        <name>Cu cation</name>
        <dbReference type="ChEBI" id="CHEBI:23378"/>
    </cofactor>
</comment>
<dbReference type="InterPro" id="IPR015800">
    <property type="entry name" value="Cu_amine_oxidase_N2"/>
</dbReference>
<protein>
    <recommendedName>
        <fullName evidence="15">Amine oxidase</fullName>
        <ecNumber evidence="15">1.4.3.-</ecNumber>
    </recommendedName>
</protein>
<feature type="domain" description="Copper amine oxidase catalytic" evidence="16">
    <location>
        <begin position="251"/>
        <end position="661"/>
    </location>
</feature>
<keyword evidence="7 13" id="KW-0801">TPQ</keyword>
<comment type="cofactor">
    <cofactor evidence="15">
        <name>Cu cation</name>
        <dbReference type="ChEBI" id="CHEBI:23378"/>
    </cofactor>
    <text evidence="15">Contains 1 topaquinone per subunit.</text>
</comment>
<organism evidence="19 20">
    <name type="scientific">Vigna unguiculata</name>
    <name type="common">Cowpea</name>
    <dbReference type="NCBI Taxonomy" id="3917"/>
    <lineage>
        <taxon>Eukaryota</taxon>
        <taxon>Viridiplantae</taxon>
        <taxon>Streptophyta</taxon>
        <taxon>Embryophyta</taxon>
        <taxon>Tracheophyta</taxon>
        <taxon>Spermatophyta</taxon>
        <taxon>Magnoliopsida</taxon>
        <taxon>eudicotyledons</taxon>
        <taxon>Gunneridae</taxon>
        <taxon>Pentapetalae</taxon>
        <taxon>rosids</taxon>
        <taxon>fabids</taxon>
        <taxon>Fabales</taxon>
        <taxon>Fabaceae</taxon>
        <taxon>Papilionoideae</taxon>
        <taxon>50 kb inversion clade</taxon>
        <taxon>NPAAA clade</taxon>
        <taxon>indigoferoid/millettioid clade</taxon>
        <taxon>Phaseoleae</taxon>
        <taxon>Vigna</taxon>
    </lineage>
</organism>
<evidence type="ECO:0000256" key="3">
    <source>
        <dbReference type="ARBA" id="ARBA00007983"/>
    </source>
</evidence>
<evidence type="ECO:0000259" key="17">
    <source>
        <dbReference type="Pfam" id="PF02727"/>
    </source>
</evidence>
<dbReference type="GO" id="GO:0009308">
    <property type="term" value="P:amine metabolic process"/>
    <property type="evidence" value="ECO:0007669"/>
    <property type="project" value="UniProtKB-UniRule"/>
</dbReference>
<evidence type="ECO:0000256" key="4">
    <source>
        <dbReference type="ARBA" id="ARBA00011738"/>
    </source>
</evidence>
<accession>A0A4D6LNW7</accession>
<comment type="catalytic activity">
    <reaction evidence="12">
        <text>a primary methyl amine + O2 + H2O = an aldehyde + H2O2 + NH4(+)</text>
        <dbReference type="Rhea" id="RHEA:16153"/>
        <dbReference type="ChEBI" id="CHEBI:15377"/>
        <dbReference type="ChEBI" id="CHEBI:15379"/>
        <dbReference type="ChEBI" id="CHEBI:16240"/>
        <dbReference type="ChEBI" id="CHEBI:17478"/>
        <dbReference type="ChEBI" id="CHEBI:28938"/>
        <dbReference type="ChEBI" id="CHEBI:228804"/>
        <dbReference type="EC" id="1.4.3.21"/>
    </reaction>
</comment>
<dbReference type="FunFam" id="3.10.450.40:FF:000005">
    <property type="entry name" value="Amine oxidase"/>
    <property type="match status" value="1"/>
</dbReference>
<evidence type="ECO:0000256" key="6">
    <source>
        <dbReference type="ARBA" id="ARBA00022729"/>
    </source>
</evidence>
<dbReference type="OrthoDB" id="5379943at2759"/>
<keyword evidence="10" id="KW-1015">Disulfide bond</keyword>
<dbReference type="FunFam" id="3.10.450.40:FF:000012">
    <property type="entry name" value="Amine oxidase"/>
    <property type="match status" value="1"/>
</dbReference>
<dbReference type="EMBL" id="CP039348">
    <property type="protein sequence ID" value="QCD90128.1"/>
    <property type="molecule type" value="Genomic_DNA"/>
</dbReference>
<keyword evidence="9 15" id="KW-0186">Copper</keyword>
<dbReference type="PANTHER" id="PTHR10638:SF68">
    <property type="entry name" value="AMINE OXIDASE"/>
    <property type="match status" value="1"/>
</dbReference>
<dbReference type="FunFam" id="2.70.98.20:FF:000004">
    <property type="entry name" value="Amine oxidase"/>
    <property type="match status" value="1"/>
</dbReference>
<keyword evidence="6" id="KW-0732">Signal</keyword>
<evidence type="ECO:0000313" key="20">
    <source>
        <dbReference type="Proteomes" id="UP000501690"/>
    </source>
</evidence>
<reference evidence="19 20" key="1">
    <citation type="submission" date="2019-04" db="EMBL/GenBank/DDBJ databases">
        <title>An improved genome assembly and genetic linkage map for asparagus bean, Vigna unguiculata ssp. sesquipedialis.</title>
        <authorList>
            <person name="Xia Q."/>
            <person name="Zhang R."/>
            <person name="Dong Y."/>
        </authorList>
    </citation>
    <scope>NUCLEOTIDE SEQUENCE [LARGE SCALE GENOMIC DNA]</scope>
    <source>
        <tissue evidence="19">Leaf</tissue>
    </source>
</reference>
<dbReference type="GO" id="GO:0005507">
    <property type="term" value="F:copper ion binding"/>
    <property type="evidence" value="ECO:0007669"/>
    <property type="project" value="InterPro"/>
</dbReference>
<evidence type="ECO:0000256" key="10">
    <source>
        <dbReference type="ARBA" id="ARBA00023157"/>
    </source>
</evidence>
<dbReference type="PROSITE" id="PS01164">
    <property type="entry name" value="COPPER_AMINE_OXID_1"/>
    <property type="match status" value="1"/>
</dbReference>
<evidence type="ECO:0000256" key="5">
    <source>
        <dbReference type="ARBA" id="ARBA00022723"/>
    </source>
</evidence>
<feature type="active site" description="Proton acceptor" evidence="13">
    <location>
        <position position="328"/>
    </location>
</feature>
<evidence type="ECO:0000256" key="9">
    <source>
        <dbReference type="ARBA" id="ARBA00023008"/>
    </source>
</evidence>